<evidence type="ECO:0000256" key="4">
    <source>
        <dbReference type="ARBA" id="ARBA00022630"/>
    </source>
</evidence>
<evidence type="ECO:0000256" key="9">
    <source>
        <dbReference type="ARBA" id="ARBA00023004"/>
    </source>
</evidence>
<dbReference type="InterPro" id="IPR055275">
    <property type="entry name" value="Ferredox_Rdtase"/>
</dbReference>
<dbReference type="SUPFAM" id="SSF51971">
    <property type="entry name" value="Nucleotide-binding domain"/>
    <property type="match status" value="2"/>
</dbReference>
<dbReference type="PIRSF" id="PIRSF000362">
    <property type="entry name" value="FNR"/>
    <property type="match status" value="1"/>
</dbReference>
<evidence type="ECO:0000256" key="12">
    <source>
        <dbReference type="PIRSR" id="PIRSR000362-1"/>
    </source>
</evidence>
<dbReference type="PROSITE" id="PS51379">
    <property type="entry name" value="4FE4S_FER_2"/>
    <property type="match status" value="2"/>
</dbReference>
<keyword evidence="9" id="KW-0408">Iron</keyword>
<feature type="binding site" evidence="12">
    <location>
        <position position="468"/>
    </location>
    <ligand>
        <name>FAD</name>
        <dbReference type="ChEBI" id="CHEBI:57692"/>
    </ligand>
</feature>
<keyword evidence="10" id="KW-0411">Iron-sulfur</keyword>
<feature type="binding site" evidence="12">
    <location>
        <position position="147"/>
    </location>
    <ligand>
        <name>FAD</name>
        <dbReference type="ChEBI" id="CHEBI:57692"/>
    </ligand>
</feature>
<dbReference type="EMBL" id="FNTL01000002">
    <property type="protein sequence ID" value="SEB36732.1"/>
    <property type="molecule type" value="Genomic_DNA"/>
</dbReference>
<evidence type="ECO:0000256" key="13">
    <source>
        <dbReference type="PIRSR" id="PIRSR000362-2"/>
    </source>
</evidence>
<protein>
    <recommendedName>
        <fullName evidence="3">ferredoxin--NADP(+) reductase</fullName>
        <ecNumber evidence="3">1.18.1.2</ecNumber>
    </recommendedName>
</protein>
<organism evidence="15 16">
    <name type="scientific">Rhodococcus jostii</name>
    <dbReference type="NCBI Taxonomy" id="132919"/>
    <lineage>
        <taxon>Bacteria</taxon>
        <taxon>Bacillati</taxon>
        <taxon>Actinomycetota</taxon>
        <taxon>Actinomycetes</taxon>
        <taxon>Mycobacteriales</taxon>
        <taxon>Nocardiaceae</taxon>
        <taxon>Rhodococcus</taxon>
    </lineage>
</organism>
<dbReference type="GO" id="GO:0046872">
    <property type="term" value="F:metal ion binding"/>
    <property type="evidence" value="ECO:0007669"/>
    <property type="project" value="UniProtKB-KW"/>
</dbReference>
<proteinExistence type="inferred from homology"/>
<dbReference type="PROSITE" id="PS00198">
    <property type="entry name" value="4FE4S_FER_1"/>
    <property type="match status" value="1"/>
</dbReference>
<feature type="binding site" evidence="12">
    <location>
        <position position="117"/>
    </location>
    <ligand>
        <name>FAD</name>
        <dbReference type="ChEBI" id="CHEBI:57692"/>
    </ligand>
</feature>
<feature type="binding site" evidence="13">
    <location>
        <begin position="298"/>
        <end position="299"/>
    </location>
    <ligand>
        <name>NADP(+)</name>
        <dbReference type="ChEBI" id="CHEBI:58349"/>
    </ligand>
</feature>
<dbReference type="OrthoDB" id="289202at2"/>
<evidence type="ECO:0000256" key="8">
    <source>
        <dbReference type="ARBA" id="ARBA00023002"/>
    </source>
</evidence>
<feature type="binding site" evidence="12">
    <location>
        <begin position="475"/>
        <end position="477"/>
    </location>
    <ligand>
        <name>FAD</name>
        <dbReference type="ChEBI" id="CHEBI:57692"/>
    </ligand>
</feature>
<name>A0A1H4IU22_RHOJO</name>
<keyword evidence="4" id="KW-0285">Flavoprotein</keyword>
<comment type="similarity">
    <text evidence="2">Belongs to the ferredoxin--NADP reductase type 1 family.</text>
</comment>
<gene>
    <name evidence="15" type="ORF">SAMN04490220_0435</name>
</gene>
<dbReference type="InterPro" id="IPR017900">
    <property type="entry name" value="4Fe4S_Fe_S_CS"/>
</dbReference>
<dbReference type="Pfam" id="PF07992">
    <property type="entry name" value="Pyr_redox_2"/>
    <property type="match status" value="1"/>
</dbReference>
<evidence type="ECO:0000256" key="10">
    <source>
        <dbReference type="ARBA" id="ARBA00023014"/>
    </source>
</evidence>
<feature type="binding site" evidence="13">
    <location>
        <begin position="254"/>
        <end position="257"/>
    </location>
    <ligand>
        <name>NADP(+)</name>
        <dbReference type="ChEBI" id="CHEBI:58349"/>
    </ligand>
</feature>
<dbReference type="Gene3D" id="3.50.50.60">
    <property type="entry name" value="FAD/NAD(P)-binding domain"/>
    <property type="match status" value="1"/>
</dbReference>
<dbReference type="InterPro" id="IPR023753">
    <property type="entry name" value="FAD/NAD-binding_dom"/>
</dbReference>
<sequence>MAYVITQPCCNDASCIAVCPVDCIRPTPDDPLFTTAEMLYIDPGSCIDCGACAEACPVDAIFPEDALTEPNSRYQTINADYFDRYPLEFTALPPSKTAPVPAQDTPWRVAIVGSGPAACYAAEHLITLAGKTVEVEMFDRLPTPWGLVRAGVSPDHPGTKAVTDIFTKTISNPAFQFHLNVEIGTHLTHTELMAHHHAVIYAVGASSDRRLGVPGEDLPGSHAATDFVAWYNGHPDYAERQFDLTGERAVIVGNGNVALDVARILVTDPDDLARTDIAEHALTALRQSNIREVVVIGRRGPAQAAYTNPEFLALAHLKGVDVIVDPTEATLDEHSQARIEDPDADPQMILKVNLAQEFSERTGHPGNRRIVLRFLSSPTEVLGAGQVEGLRIVHNALIEDSEGKLRACPTGETETISTNLVLRSIGYHGARVPAIPFDEARGTIPNERGRVIDPQTDEPLTGVYTAGWIKRGPSGVIGTNKKCARDTVALLLEDVAAKKLTRSVKGRADLDRLISERQPDVVDARGWAAIDNAERQLGIESGRPRTKLTTIGSMVEVAQR</sequence>
<dbReference type="PANTHER" id="PTHR48467">
    <property type="entry name" value="GLUTAMATE SYNTHASE 1 [NADH], CHLOROPLASTIC-LIKE"/>
    <property type="match status" value="1"/>
</dbReference>
<feature type="binding site" evidence="12">
    <location>
        <position position="183"/>
    </location>
    <ligand>
        <name>FAD</name>
        <dbReference type="ChEBI" id="CHEBI:57692"/>
    </ligand>
</feature>
<dbReference type="CDD" id="cd04410">
    <property type="entry name" value="DMSOR_beta-like"/>
    <property type="match status" value="1"/>
</dbReference>
<dbReference type="SUPFAM" id="SSF54862">
    <property type="entry name" value="4Fe-4S ferredoxins"/>
    <property type="match status" value="1"/>
</dbReference>
<evidence type="ECO:0000256" key="5">
    <source>
        <dbReference type="ARBA" id="ARBA00022723"/>
    </source>
</evidence>
<evidence type="ECO:0000256" key="7">
    <source>
        <dbReference type="ARBA" id="ARBA00022857"/>
    </source>
</evidence>
<feature type="domain" description="4Fe-4S ferredoxin-type" evidence="14">
    <location>
        <begin position="1"/>
        <end position="29"/>
    </location>
</feature>
<dbReference type="EC" id="1.18.1.2" evidence="3"/>
<evidence type="ECO:0000256" key="6">
    <source>
        <dbReference type="ARBA" id="ARBA00022827"/>
    </source>
</evidence>
<dbReference type="InterPro" id="IPR017896">
    <property type="entry name" value="4Fe4S_Fe-S-bd"/>
</dbReference>
<dbReference type="RefSeq" id="WP_073357947.1">
    <property type="nucleotide sequence ID" value="NZ_FNTL01000002.1"/>
</dbReference>
<dbReference type="AlphaFoldDB" id="A0A1H4IU22"/>
<dbReference type="PANTHER" id="PTHR48467:SF1">
    <property type="entry name" value="GLUTAMATE SYNTHASE 1 [NADH], CHLOROPLASTIC-LIKE"/>
    <property type="match status" value="1"/>
</dbReference>
<dbReference type="Pfam" id="PF00037">
    <property type="entry name" value="Fer4"/>
    <property type="match status" value="1"/>
</dbReference>
<feature type="binding site" evidence="13">
    <location>
        <position position="475"/>
    </location>
    <ligand>
        <name>NADP(+)</name>
        <dbReference type="ChEBI" id="CHEBI:58349"/>
    </ligand>
</feature>
<dbReference type="Gene3D" id="3.30.70.20">
    <property type="match status" value="1"/>
</dbReference>
<dbReference type="InterPro" id="IPR021163">
    <property type="entry name" value="Ferredox_Rdtase_adrenod"/>
</dbReference>
<keyword evidence="8" id="KW-0560">Oxidoreductase</keyword>
<keyword evidence="6 12" id="KW-0274">FAD</keyword>
<feature type="domain" description="4Fe-4S ferredoxin-type" evidence="14">
    <location>
        <begin position="37"/>
        <end position="66"/>
    </location>
</feature>
<comment type="cofactor">
    <cofactor evidence="1 12">
        <name>FAD</name>
        <dbReference type="ChEBI" id="CHEBI:57692"/>
    </cofactor>
</comment>
<accession>A0A1H4IU22</accession>
<dbReference type="Gene3D" id="3.40.50.720">
    <property type="entry name" value="NAD(P)-binding Rossmann-like Domain"/>
    <property type="match status" value="1"/>
</dbReference>
<dbReference type="PRINTS" id="PR00419">
    <property type="entry name" value="ADXRDTASE"/>
</dbReference>
<evidence type="ECO:0000313" key="16">
    <source>
        <dbReference type="Proteomes" id="UP000183407"/>
    </source>
</evidence>
<evidence type="ECO:0000256" key="3">
    <source>
        <dbReference type="ARBA" id="ARBA00013223"/>
    </source>
</evidence>
<dbReference type="GO" id="GO:0051536">
    <property type="term" value="F:iron-sulfur cluster binding"/>
    <property type="evidence" value="ECO:0007669"/>
    <property type="project" value="UniProtKB-KW"/>
</dbReference>
<feature type="binding site" evidence="13">
    <location>
        <position position="310"/>
    </location>
    <ligand>
        <name>NADP(+)</name>
        <dbReference type="ChEBI" id="CHEBI:58349"/>
    </ligand>
</feature>
<reference evidence="16" key="1">
    <citation type="submission" date="2016-10" db="EMBL/GenBank/DDBJ databases">
        <authorList>
            <person name="Varghese N."/>
        </authorList>
    </citation>
    <scope>NUCLEOTIDE SEQUENCE [LARGE SCALE GENOMIC DNA]</scope>
    <source>
        <strain evidence="16">DSM 44719</strain>
    </source>
</reference>
<dbReference type="InterPro" id="IPR036188">
    <property type="entry name" value="FAD/NAD-bd_sf"/>
</dbReference>
<dbReference type="GO" id="GO:0004324">
    <property type="term" value="F:ferredoxin-NADP+ reductase activity"/>
    <property type="evidence" value="ECO:0007669"/>
    <property type="project" value="UniProtKB-EC"/>
</dbReference>
<keyword evidence="7 13" id="KW-0521">NADP</keyword>
<evidence type="ECO:0000256" key="2">
    <source>
        <dbReference type="ARBA" id="ARBA00008312"/>
    </source>
</evidence>
<comment type="catalytic activity">
    <reaction evidence="11">
        <text>2 reduced [2Fe-2S]-[ferredoxin] + NADP(+) + H(+) = 2 oxidized [2Fe-2S]-[ferredoxin] + NADPH</text>
        <dbReference type="Rhea" id="RHEA:20125"/>
        <dbReference type="Rhea" id="RHEA-COMP:10000"/>
        <dbReference type="Rhea" id="RHEA-COMP:10001"/>
        <dbReference type="ChEBI" id="CHEBI:15378"/>
        <dbReference type="ChEBI" id="CHEBI:33737"/>
        <dbReference type="ChEBI" id="CHEBI:33738"/>
        <dbReference type="ChEBI" id="CHEBI:57783"/>
        <dbReference type="ChEBI" id="CHEBI:58349"/>
        <dbReference type="EC" id="1.18.1.2"/>
    </reaction>
</comment>
<evidence type="ECO:0000313" key="15">
    <source>
        <dbReference type="EMBL" id="SEB36732.1"/>
    </source>
</evidence>
<dbReference type="Proteomes" id="UP000183407">
    <property type="component" value="Unassembled WGS sequence"/>
</dbReference>
<evidence type="ECO:0000256" key="11">
    <source>
        <dbReference type="ARBA" id="ARBA00047776"/>
    </source>
</evidence>
<evidence type="ECO:0000259" key="14">
    <source>
        <dbReference type="PROSITE" id="PS51379"/>
    </source>
</evidence>
<evidence type="ECO:0000256" key="1">
    <source>
        <dbReference type="ARBA" id="ARBA00001974"/>
    </source>
</evidence>
<keyword evidence="5" id="KW-0479">Metal-binding</keyword>